<keyword evidence="4 8" id="KW-0812">Transmembrane</keyword>
<evidence type="ECO:0000256" key="3">
    <source>
        <dbReference type="ARBA" id="ARBA00022448"/>
    </source>
</evidence>
<keyword evidence="3" id="KW-0813">Transport</keyword>
<comment type="similarity">
    <text evidence="2">Belongs to the GtrA family.</text>
</comment>
<dbReference type="PANTHER" id="PTHR38459:SF1">
    <property type="entry name" value="PROPHAGE BACTOPRENOL-LINKED GLUCOSE TRANSLOCASE HOMOLOG"/>
    <property type="match status" value="1"/>
</dbReference>
<dbReference type="PIRSF" id="PIRSF006298">
    <property type="entry name" value="GtrA_prd"/>
    <property type="match status" value="1"/>
</dbReference>
<dbReference type="InterPro" id="IPR051401">
    <property type="entry name" value="GtrA_CellWall_Glycosyl"/>
</dbReference>
<dbReference type="Proteomes" id="UP000662840">
    <property type="component" value="Chromosome"/>
</dbReference>
<dbReference type="InterPro" id="IPR007267">
    <property type="entry name" value="GtrA_DPMS_TM"/>
</dbReference>
<organism evidence="10 11">
    <name type="scientific">Erwinia amylovora</name>
    <name type="common">Fire blight bacteria</name>
    <dbReference type="NCBI Taxonomy" id="552"/>
    <lineage>
        <taxon>Bacteria</taxon>
        <taxon>Pseudomonadati</taxon>
        <taxon>Pseudomonadota</taxon>
        <taxon>Gammaproteobacteria</taxon>
        <taxon>Enterobacterales</taxon>
        <taxon>Erwiniaceae</taxon>
        <taxon>Erwinia</taxon>
    </lineage>
</organism>
<comment type="function">
    <text evidence="7">Involved in O antigen modification. Involved in the translocation of bactoprenol-linked glucose across the cytoplasmic membrane.</text>
</comment>
<dbReference type="EMBL" id="CP066796">
    <property type="protein sequence ID" value="QSI91468.1"/>
    <property type="molecule type" value="Genomic_DNA"/>
</dbReference>
<dbReference type="InterPro" id="IPR016480">
    <property type="entry name" value="Glc_translocase_bactprenl-link"/>
</dbReference>
<accession>A0ABX7MG92</accession>
<evidence type="ECO:0000256" key="7">
    <source>
        <dbReference type="ARBA" id="ARBA00025595"/>
    </source>
</evidence>
<evidence type="ECO:0000256" key="1">
    <source>
        <dbReference type="ARBA" id="ARBA00004141"/>
    </source>
</evidence>
<dbReference type="Pfam" id="PF04138">
    <property type="entry name" value="GtrA_DPMS_TM"/>
    <property type="match status" value="1"/>
</dbReference>
<feature type="transmembrane region" description="Helical" evidence="8">
    <location>
        <begin position="90"/>
        <end position="110"/>
    </location>
</feature>
<comment type="subcellular location">
    <subcellularLocation>
        <location evidence="1">Membrane</location>
        <topology evidence="1">Multi-pass membrane protein</topology>
    </subcellularLocation>
</comment>
<evidence type="ECO:0000313" key="10">
    <source>
        <dbReference type="EMBL" id="QSI91468.1"/>
    </source>
</evidence>
<keyword evidence="5 8" id="KW-1133">Transmembrane helix</keyword>
<evidence type="ECO:0000259" key="9">
    <source>
        <dbReference type="Pfam" id="PF04138"/>
    </source>
</evidence>
<feature type="transmembrane region" description="Helical" evidence="8">
    <location>
        <begin position="35"/>
        <end position="54"/>
    </location>
</feature>
<sequence>MIKLLSRYISAGIINTALHWAGFGIMVFIMKNDQAVSNVVAFLIAVTFSFFANAKFTLDAKATGRGYLLFVCFMGLLSFISGQLSDHYNISPLITLLEFSSISQVCSFIYSKFVVLGSRNENFSDCACFQ</sequence>
<name>A0ABX7MG92_ERWAM</name>
<feature type="domain" description="GtrA/DPMS transmembrane" evidence="9">
    <location>
        <begin position="7"/>
        <end position="115"/>
    </location>
</feature>
<feature type="transmembrane region" description="Helical" evidence="8">
    <location>
        <begin position="66"/>
        <end position="84"/>
    </location>
</feature>
<evidence type="ECO:0000256" key="8">
    <source>
        <dbReference type="SAM" id="Phobius"/>
    </source>
</evidence>
<keyword evidence="11" id="KW-1185">Reference proteome</keyword>
<feature type="transmembrane region" description="Helical" evidence="8">
    <location>
        <begin position="12"/>
        <end position="29"/>
    </location>
</feature>
<protein>
    <submittedName>
        <fullName evidence="10">GtrA family protein</fullName>
    </submittedName>
</protein>
<evidence type="ECO:0000256" key="2">
    <source>
        <dbReference type="ARBA" id="ARBA00009399"/>
    </source>
</evidence>
<keyword evidence="6 8" id="KW-0472">Membrane</keyword>
<proteinExistence type="inferred from homology"/>
<evidence type="ECO:0000256" key="6">
    <source>
        <dbReference type="ARBA" id="ARBA00023136"/>
    </source>
</evidence>
<dbReference type="RefSeq" id="WP_013035778.1">
    <property type="nucleotide sequence ID" value="NZ_CP024970.1"/>
</dbReference>
<reference evidence="10 11" key="1">
    <citation type="submission" date="2020-12" db="EMBL/GenBank/DDBJ databases">
        <title>Genome sequence of Erwinia amylovora ATCC15580, a type strain.</title>
        <authorList>
            <person name="Kang I.-J."/>
            <person name="Roh E."/>
        </authorList>
    </citation>
    <scope>NUCLEOTIDE SEQUENCE [LARGE SCALE GENOMIC DNA]</scope>
    <source>
        <strain evidence="10 11">ATCC 15580</strain>
    </source>
</reference>
<dbReference type="GeneID" id="97607439"/>
<evidence type="ECO:0000256" key="4">
    <source>
        <dbReference type="ARBA" id="ARBA00022692"/>
    </source>
</evidence>
<gene>
    <name evidence="10" type="ORF">JGC47_15585</name>
</gene>
<evidence type="ECO:0000313" key="11">
    <source>
        <dbReference type="Proteomes" id="UP000662840"/>
    </source>
</evidence>
<dbReference type="PANTHER" id="PTHR38459">
    <property type="entry name" value="PROPHAGE BACTOPRENOL-LINKED GLUCOSE TRANSLOCASE HOMOLOG"/>
    <property type="match status" value="1"/>
</dbReference>
<evidence type="ECO:0000256" key="5">
    <source>
        <dbReference type="ARBA" id="ARBA00022989"/>
    </source>
</evidence>